<dbReference type="InterPro" id="IPR042100">
    <property type="entry name" value="Bug_dom1"/>
</dbReference>
<keyword evidence="2" id="KW-0732">Signal</keyword>
<dbReference type="PANTHER" id="PTHR42928:SF5">
    <property type="entry name" value="BLR1237 PROTEIN"/>
    <property type="match status" value="1"/>
</dbReference>
<comment type="caution">
    <text evidence="3">The sequence shown here is derived from an EMBL/GenBank/DDBJ whole genome shotgun (WGS) entry which is preliminary data.</text>
</comment>
<accession>A0A4R5QNV6</accession>
<sequence length="326" mass="34776">MRRRSLALTLLAALLPAAAGAFPDRPITLVTGYAPGGSTDIAARILADRMPSYLGPEARMLVDNRPGAAGVIATEWLKRQPADGYTIMVTETGASAAAPAAMIGGTRYDPVTDFTHIGIVSTPPGVLVVTESLPGRTPAEVLETLRRAAPDQLTYASSGVGGVLHLRAEMLAQAFGTRYVHVPYRSGAQMVQSIMTGESQFGIAALASATPLMRDGKIRGIAMVGDRRFPLYPDIPTLGELGVPGFDNGGYFLLIAPAGLPLRVAETLNRALQQTLMEPIVRDRMLTAGHEPPEGPNDLAAARAFMMREYETYRKIVEQTGVRLQP</sequence>
<dbReference type="CDD" id="cd07012">
    <property type="entry name" value="PBP2_Bug_TTT"/>
    <property type="match status" value="1"/>
</dbReference>
<protein>
    <submittedName>
        <fullName evidence="3">Tripartite tricarboxylate transporter substrate binding protein</fullName>
    </submittedName>
</protein>
<name>A0A4R5QNV6_9PROT</name>
<dbReference type="InterPro" id="IPR005064">
    <property type="entry name" value="BUG"/>
</dbReference>
<dbReference type="OrthoDB" id="8152957at2"/>
<comment type="similarity">
    <text evidence="1">Belongs to the UPF0065 (bug) family.</text>
</comment>
<dbReference type="Gene3D" id="3.40.190.10">
    <property type="entry name" value="Periplasmic binding protein-like II"/>
    <property type="match status" value="1"/>
</dbReference>
<reference evidence="3 4" key="1">
    <citation type="journal article" date="2016" name="J. Microbiol.">
        <title>Dankookia rubra gen. nov., sp. nov., an alphaproteobacterium isolated from sediment of a shallow stream.</title>
        <authorList>
            <person name="Kim W.H."/>
            <person name="Kim D.H."/>
            <person name="Kang K."/>
            <person name="Ahn T.Y."/>
        </authorList>
    </citation>
    <scope>NUCLEOTIDE SEQUENCE [LARGE SCALE GENOMIC DNA]</scope>
    <source>
        <strain evidence="3 4">JCM30602</strain>
    </source>
</reference>
<dbReference type="Proteomes" id="UP000295096">
    <property type="component" value="Unassembled WGS sequence"/>
</dbReference>
<dbReference type="AlphaFoldDB" id="A0A4R5QNV6"/>
<evidence type="ECO:0000256" key="2">
    <source>
        <dbReference type="SAM" id="SignalP"/>
    </source>
</evidence>
<gene>
    <name evidence="3" type="ORF">E2C06_00765</name>
</gene>
<dbReference type="RefSeq" id="WP_133286664.1">
    <property type="nucleotide sequence ID" value="NZ_SMSJ01000001.1"/>
</dbReference>
<evidence type="ECO:0000313" key="3">
    <source>
        <dbReference type="EMBL" id="TDH64508.1"/>
    </source>
</evidence>
<dbReference type="Gene3D" id="3.40.190.150">
    <property type="entry name" value="Bordetella uptake gene, domain 1"/>
    <property type="match status" value="1"/>
</dbReference>
<dbReference type="PANTHER" id="PTHR42928">
    <property type="entry name" value="TRICARBOXYLATE-BINDING PROTEIN"/>
    <property type="match status" value="1"/>
</dbReference>
<feature type="signal peptide" evidence="2">
    <location>
        <begin position="1"/>
        <end position="21"/>
    </location>
</feature>
<evidence type="ECO:0000256" key="1">
    <source>
        <dbReference type="ARBA" id="ARBA00006987"/>
    </source>
</evidence>
<dbReference type="PIRSF" id="PIRSF017082">
    <property type="entry name" value="YflP"/>
    <property type="match status" value="1"/>
</dbReference>
<dbReference type="EMBL" id="SMSJ01000001">
    <property type="protein sequence ID" value="TDH64508.1"/>
    <property type="molecule type" value="Genomic_DNA"/>
</dbReference>
<feature type="chain" id="PRO_5020800314" evidence="2">
    <location>
        <begin position="22"/>
        <end position="326"/>
    </location>
</feature>
<organism evidence="3 4">
    <name type="scientific">Dankookia rubra</name>
    <dbReference type="NCBI Taxonomy" id="1442381"/>
    <lineage>
        <taxon>Bacteria</taxon>
        <taxon>Pseudomonadati</taxon>
        <taxon>Pseudomonadota</taxon>
        <taxon>Alphaproteobacteria</taxon>
        <taxon>Acetobacterales</taxon>
        <taxon>Roseomonadaceae</taxon>
        <taxon>Dankookia</taxon>
    </lineage>
</organism>
<evidence type="ECO:0000313" key="4">
    <source>
        <dbReference type="Proteomes" id="UP000295096"/>
    </source>
</evidence>
<proteinExistence type="inferred from homology"/>
<keyword evidence="4" id="KW-1185">Reference proteome</keyword>
<dbReference type="Pfam" id="PF03401">
    <property type="entry name" value="TctC"/>
    <property type="match status" value="1"/>
</dbReference>